<sequence>MARVTSHIVKEVNGGLYLWEINQNGADVGHLTTVHDPSFFGGHRFALHLPLVEQLSVAEVLSHLKPCTSREAGTRLSWCCTEKTYLFGKNVKFVEMTVRANQLGPAVVYWSSTAYSAKAYSCTA</sequence>
<dbReference type="WBParaSite" id="maker-unitig_27650-snap-gene-0.2-mRNA-1">
    <property type="protein sequence ID" value="maker-unitig_27650-snap-gene-0.2-mRNA-1"/>
    <property type="gene ID" value="maker-unitig_27650-snap-gene-0.2"/>
</dbReference>
<keyword evidence="1" id="KW-1185">Reference proteome</keyword>
<proteinExistence type="predicted"/>
<name>A0A1I8FB73_9PLAT</name>
<reference evidence="2" key="1">
    <citation type="submission" date="2016-11" db="UniProtKB">
        <authorList>
            <consortium name="WormBaseParasite"/>
        </authorList>
    </citation>
    <scope>IDENTIFICATION</scope>
</reference>
<organism evidence="1 2">
    <name type="scientific">Macrostomum lignano</name>
    <dbReference type="NCBI Taxonomy" id="282301"/>
    <lineage>
        <taxon>Eukaryota</taxon>
        <taxon>Metazoa</taxon>
        <taxon>Spiralia</taxon>
        <taxon>Lophotrochozoa</taxon>
        <taxon>Platyhelminthes</taxon>
        <taxon>Rhabditophora</taxon>
        <taxon>Macrostomorpha</taxon>
        <taxon>Macrostomida</taxon>
        <taxon>Macrostomidae</taxon>
        <taxon>Macrostomum</taxon>
    </lineage>
</organism>
<dbReference type="Proteomes" id="UP000095280">
    <property type="component" value="Unplaced"/>
</dbReference>
<evidence type="ECO:0000313" key="1">
    <source>
        <dbReference type="Proteomes" id="UP000095280"/>
    </source>
</evidence>
<dbReference type="AlphaFoldDB" id="A0A1I8FB73"/>
<dbReference type="Gene3D" id="3.90.380.10">
    <property type="entry name" value="Naphthalene 1,2-dioxygenase Alpha Subunit, Chain A, domain 1"/>
    <property type="match status" value="1"/>
</dbReference>
<protein>
    <submittedName>
        <fullName evidence="2">GCV_T domain-containing protein</fullName>
    </submittedName>
</protein>
<evidence type="ECO:0000313" key="2">
    <source>
        <dbReference type="WBParaSite" id="maker-unitig_27650-snap-gene-0.2-mRNA-1"/>
    </source>
</evidence>
<accession>A0A1I8FB73</accession>